<protein>
    <submittedName>
        <fullName evidence="1">Uncharacterized protein</fullName>
    </submittedName>
</protein>
<dbReference type="AlphaFoldDB" id="A0A6P2GD59"/>
<evidence type="ECO:0000313" key="2">
    <source>
        <dbReference type="Proteomes" id="UP000494201"/>
    </source>
</evidence>
<sequence length="82" mass="9817">MTCVALTIRLRVMEGDSHLALYFRIDTIWPNSVTYLNTLQVKTRIRFSTKQRNKKIMYKLPLILNFIQWNILRQQRPPISLP</sequence>
<gene>
    <name evidence="1" type="ORF">BAN20980_04199</name>
</gene>
<reference evidence="1 2" key="1">
    <citation type="submission" date="2019-09" db="EMBL/GenBank/DDBJ databases">
        <authorList>
            <person name="Depoorter E."/>
        </authorList>
    </citation>
    <scope>NUCLEOTIDE SEQUENCE [LARGE SCALE GENOMIC DNA]</scope>
    <source>
        <strain evidence="1">LMG 20980</strain>
    </source>
</reference>
<dbReference type="Proteomes" id="UP000494201">
    <property type="component" value="Unassembled WGS sequence"/>
</dbReference>
<organism evidence="1 2">
    <name type="scientific">Burkholderia anthina</name>
    <dbReference type="NCBI Taxonomy" id="179879"/>
    <lineage>
        <taxon>Bacteria</taxon>
        <taxon>Pseudomonadati</taxon>
        <taxon>Pseudomonadota</taxon>
        <taxon>Betaproteobacteria</taxon>
        <taxon>Burkholderiales</taxon>
        <taxon>Burkholderiaceae</taxon>
        <taxon>Burkholderia</taxon>
        <taxon>Burkholderia cepacia complex</taxon>
    </lineage>
</organism>
<accession>A0A6P2GD59</accession>
<evidence type="ECO:0000313" key="1">
    <source>
        <dbReference type="EMBL" id="VVU51477.1"/>
    </source>
</evidence>
<name>A0A6P2GD59_9BURK</name>
<proteinExistence type="predicted"/>
<dbReference type="EMBL" id="CABVLY010000017">
    <property type="protein sequence ID" value="VVU51477.1"/>
    <property type="molecule type" value="Genomic_DNA"/>
</dbReference>